<dbReference type="Proteomes" id="UP000310158">
    <property type="component" value="Unassembled WGS sequence"/>
</dbReference>
<reference evidence="1 2" key="1">
    <citation type="submission" date="2019-02" db="EMBL/GenBank/DDBJ databases">
        <title>Genome sequencing of the rare red list fungi Bondarzewia mesenterica.</title>
        <authorList>
            <person name="Buettner E."/>
            <person name="Kellner H."/>
        </authorList>
    </citation>
    <scope>NUCLEOTIDE SEQUENCE [LARGE SCALE GENOMIC DNA]</scope>
    <source>
        <strain evidence="1 2">DSM 108281</strain>
    </source>
</reference>
<sequence length="139" mass="15579">MHGKEADLSPVHLLRDTLHEMLDSQDHLPRTLPWSDLTPTCCKPHHQHFLDLFPRLSVCVADVDVPAVDLNEQRPRRVNEVLVQSMCSGTRIVGQMAMYVADQGLLLSPETSNGREVMCRRMWVPGLFSALSAQFSSSA</sequence>
<evidence type="ECO:0000313" key="1">
    <source>
        <dbReference type="EMBL" id="THH06927.1"/>
    </source>
</evidence>
<proteinExistence type="predicted"/>
<gene>
    <name evidence="1" type="ORF">EW146_g9469</name>
</gene>
<accession>A0A4S4L6H9</accession>
<name>A0A4S4L6H9_9AGAM</name>
<dbReference type="EMBL" id="SGPL01000827">
    <property type="protein sequence ID" value="THH06927.1"/>
    <property type="molecule type" value="Genomic_DNA"/>
</dbReference>
<comment type="caution">
    <text evidence="1">The sequence shown here is derived from an EMBL/GenBank/DDBJ whole genome shotgun (WGS) entry which is preliminary data.</text>
</comment>
<keyword evidence="2" id="KW-1185">Reference proteome</keyword>
<evidence type="ECO:0000313" key="2">
    <source>
        <dbReference type="Proteomes" id="UP000310158"/>
    </source>
</evidence>
<organism evidence="1 2">
    <name type="scientific">Bondarzewia mesenterica</name>
    <dbReference type="NCBI Taxonomy" id="1095465"/>
    <lineage>
        <taxon>Eukaryota</taxon>
        <taxon>Fungi</taxon>
        <taxon>Dikarya</taxon>
        <taxon>Basidiomycota</taxon>
        <taxon>Agaricomycotina</taxon>
        <taxon>Agaricomycetes</taxon>
        <taxon>Russulales</taxon>
        <taxon>Bondarzewiaceae</taxon>
        <taxon>Bondarzewia</taxon>
    </lineage>
</organism>
<protein>
    <submittedName>
        <fullName evidence="1">Uncharacterized protein</fullName>
    </submittedName>
</protein>
<dbReference type="AlphaFoldDB" id="A0A4S4L6H9"/>